<feature type="region of interest" description="Disordered" evidence="15">
    <location>
        <begin position="679"/>
        <end position="723"/>
    </location>
</feature>
<dbReference type="Proteomes" id="UP000242188">
    <property type="component" value="Unassembled WGS sequence"/>
</dbReference>
<evidence type="ECO:0000256" key="12">
    <source>
        <dbReference type="ARBA" id="ARBA00035006"/>
    </source>
</evidence>
<keyword evidence="8" id="KW-0770">Synapse</keyword>
<dbReference type="CDD" id="cd11304">
    <property type="entry name" value="Cadherin_repeat"/>
    <property type="match status" value="1"/>
</dbReference>
<evidence type="ECO:0000256" key="17">
    <source>
        <dbReference type="SAM" id="SignalP"/>
    </source>
</evidence>
<evidence type="ECO:0000256" key="13">
    <source>
        <dbReference type="ARBA" id="ARBA00035015"/>
    </source>
</evidence>
<keyword evidence="7 16" id="KW-1133">Transmembrane helix</keyword>
<evidence type="ECO:0000313" key="19">
    <source>
        <dbReference type="EMBL" id="OWF44102.1"/>
    </source>
</evidence>
<evidence type="ECO:0000256" key="8">
    <source>
        <dbReference type="ARBA" id="ARBA00023018"/>
    </source>
</evidence>
<comment type="caution">
    <text evidence="19">The sequence shown here is derived from an EMBL/GenBank/DDBJ whole genome shotgun (WGS) entry which is preliminary data.</text>
</comment>
<evidence type="ECO:0000256" key="1">
    <source>
        <dbReference type="ARBA" id="ARBA00022475"/>
    </source>
</evidence>
<dbReference type="GO" id="GO:0005509">
    <property type="term" value="F:calcium ion binding"/>
    <property type="evidence" value="ECO:0007669"/>
    <property type="project" value="UniProtKB-UniRule"/>
</dbReference>
<keyword evidence="5 14" id="KW-0106">Calcium</keyword>
<feature type="signal peptide" evidence="17">
    <location>
        <begin position="1"/>
        <end position="19"/>
    </location>
</feature>
<dbReference type="EMBL" id="NEDP02004925">
    <property type="protein sequence ID" value="OWF44102.1"/>
    <property type="molecule type" value="Genomic_DNA"/>
</dbReference>
<feature type="transmembrane region" description="Helical" evidence="16">
    <location>
        <begin position="869"/>
        <end position="891"/>
    </location>
</feature>
<dbReference type="InterPro" id="IPR012928">
    <property type="entry name" value="Toxin_rcpt-bd_N"/>
</dbReference>
<keyword evidence="11" id="KW-0628">Postsynaptic cell membrane</keyword>
<feature type="region of interest" description="Disordered" evidence="15">
    <location>
        <begin position="942"/>
        <end position="971"/>
    </location>
</feature>
<dbReference type="GO" id="GO:0045211">
    <property type="term" value="C:postsynaptic membrane"/>
    <property type="evidence" value="ECO:0007669"/>
    <property type="project" value="UniProtKB-SubCell"/>
</dbReference>
<keyword evidence="1" id="KW-1003">Cell membrane</keyword>
<evidence type="ECO:0000256" key="16">
    <source>
        <dbReference type="SAM" id="Phobius"/>
    </source>
</evidence>
<feature type="domain" description="Cadherin" evidence="18">
    <location>
        <begin position="154"/>
        <end position="259"/>
    </location>
</feature>
<dbReference type="SUPFAM" id="SSF49313">
    <property type="entry name" value="Cadherin-like"/>
    <property type="match status" value="1"/>
</dbReference>
<dbReference type="Gene3D" id="2.60.40.60">
    <property type="entry name" value="Cadherins"/>
    <property type="match status" value="2"/>
</dbReference>
<keyword evidence="6" id="KW-0130">Cell adhesion</keyword>
<keyword evidence="3 17" id="KW-0732">Signal</keyword>
<dbReference type="InterPro" id="IPR013320">
    <property type="entry name" value="ConA-like_dom_sf"/>
</dbReference>
<organism evidence="19 20">
    <name type="scientific">Mizuhopecten yessoensis</name>
    <name type="common">Japanese scallop</name>
    <name type="synonym">Patinopecten yessoensis</name>
    <dbReference type="NCBI Taxonomy" id="6573"/>
    <lineage>
        <taxon>Eukaryota</taxon>
        <taxon>Metazoa</taxon>
        <taxon>Spiralia</taxon>
        <taxon>Lophotrochozoa</taxon>
        <taxon>Mollusca</taxon>
        <taxon>Bivalvia</taxon>
        <taxon>Autobranchia</taxon>
        <taxon>Pteriomorphia</taxon>
        <taxon>Pectinida</taxon>
        <taxon>Pectinoidea</taxon>
        <taxon>Pectinidae</taxon>
        <taxon>Mizuhopecten</taxon>
    </lineage>
</organism>
<accession>A0A210Q5S1</accession>
<gene>
    <name evidence="19" type="ORF">KP79_PYT21086</name>
</gene>
<keyword evidence="20" id="KW-1185">Reference proteome</keyword>
<dbReference type="FunFam" id="2.60.40.60:FF:000025">
    <property type="entry name" value="Calsyntenin 1"/>
    <property type="match status" value="1"/>
</dbReference>
<dbReference type="SMART" id="SM00112">
    <property type="entry name" value="CA"/>
    <property type="match status" value="2"/>
</dbReference>
<evidence type="ECO:0000256" key="2">
    <source>
        <dbReference type="ARBA" id="ARBA00022692"/>
    </source>
</evidence>
<dbReference type="PANTHER" id="PTHR14139">
    <property type="entry name" value="CALSYNTENIN"/>
    <property type="match status" value="1"/>
</dbReference>
<comment type="subcellular location">
    <subcellularLocation>
        <location evidence="12">Postsynaptic cell membrane</location>
        <topology evidence="12">Single-pass type I membrane protein</topology>
    </subcellularLocation>
</comment>
<sequence>MAKIHFGLFLVFFIGHVYCMSEPNLYEPVIRSQRTNKKGVPVFKGTISEDQATVKLDSPLRAFDNDSTGGAKFICGYDVISLKHEVPFVVNVKNRATGEAEINLIEGAHLNYEKRARYKFSAIAYDCGTPRRESNRAIFFIRVKDVDEFPPKFIQDNYFVEMDEARFYDSLVRVRATDSDRSPEYRGICGYEILTNNVPFAIDRRGNLRNTELIHYRQHHNFILELVAVDCGGKRSKKAVINIKMREVCKSGWQDIPDHVNYDAGSGQVKMVPGATLKWCDNSCVPQKVKVKMHLATKHIGKGCDRDTYSIVSQRKLCGANDNSVDLLPSPSLTTTYTSTLHVDDGHESDQIFYFDGQTNAVEVPASHFNHSLHEHFTISTWMKHEFEDWTVSPDGRPEKEHIVCMSDGDGMNRHHYAWFVHGEKLVFLLRREAGDEEDMKVFKPAEWRWSIPQINDGEWHYYAISVDYPHVRMYIDGKLLIPDQANMEVVDDWPLRNTIKVHSTKLVVGACWQGGKEKFEHYLQGFLAGLSILKGQTESDRVIHCLNSCKENLDFKGTKALLTGSAVSYNSEMTEFTIEGKNVTKVQNLVRDIVYLNARQFPTPGRRNIDIATNVHCNGKEVILPVAETYVMVNPAPIPSISLSGPHIVQSSASQLLSGQKIFTGLHISVDFLLHNGLSPQEDEDEDEDEEEEDGTMPSKIQKLQDKLSRTRNQQETVDKDIPQQNILLDSCTIRADPPLDFRVEHLSLPESTISRFNMHLEGSETNSGLDITNADSVENYERVMQELYFFHNKGNSLNSRKFILSCSSQSRRFISNQLEVKIVAVHSEPRKIVHAHAQENRIQQFKLENNIGGSVPVGVAAHASPNVGMVAIIVVCVGFLLFMIILGVIRIRAAHRRTVVQVEDKMMEMEWDNSALNITVNPMEQKEVREKVFEYEDVPMKLRDDSDSDDDIDSYHDDCDSSDEEEEEVVVKKVKDLEWDDSTLSF</sequence>
<evidence type="ECO:0000256" key="7">
    <source>
        <dbReference type="ARBA" id="ARBA00022989"/>
    </source>
</evidence>
<evidence type="ECO:0000256" key="15">
    <source>
        <dbReference type="SAM" id="MobiDB-lite"/>
    </source>
</evidence>
<dbReference type="PANTHER" id="PTHR14139:SF2">
    <property type="entry name" value="CALSYNTENIN-1"/>
    <property type="match status" value="1"/>
</dbReference>
<proteinExistence type="inferred from homology"/>
<dbReference type="InterPro" id="IPR045588">
    <property type="entry name" value="CLSTN_C"/>
</dbReference>
<dbReference type="GO" id="GO:0050806">
    <property type="term" value="P:positive regulation of synaptic transmission"/>
    <property type="evidence" value="ECO:0007669"/>
    <property type="project" value="TreeGrafter"/>
</dbReference>
<dbReference type="GO" id="GO:0009986">
    <property type="term" value="C:cell surface"/>
    <property type="evidence" value="ECO:0007669"/>
    <property type="project" value="TreeGrafter"/>
</dbReference>
<feature type="chain" id="PRO_5012125963" evidence="17">
    <location>
        <begin position="20"/>
        <end position="988"/>
    </location>
</feature>
<dbReference type="AlphaFoldDB" id="A0A210Q5S1"/>
<dbReference type="Gene3D" id="2.60.120.200">
    <property type="match status" value="1"/>
</dbReference>
<dbReference type="GO" id="GO:0051965">
    <property type="term" value="P:positive regulation of synapse assembly"/>
    <property type="evidence" value="ECO:0007669"/>
    <property type="project" value="TreeGrafter"/>
</dbReference>
<evidence type="ECO:0000256" key="11">
    <source>
        <dbReference type="ARBA" id="ARBA00023257"/>
    </source>
</evidence>
<dbReference type="Pfam" id="PF19699">
    <property type="entry name" value="CLSTN_C"/>
    <property type="match status" value="1"/>
</dbReference>
<dbReference type="InterPro" id="IPR002126">
    <property type="entry name" value="Cadherin-like_dom"/>
</dbReference>
<evidence type="ECO:0000256" key="5">
    <source>
        <dbReference type="ARBA" id="ARBA00022837"/>
    </source>
</evidence>
<reference evidence="19 20" key="1">
    <citation type="journal article" date="2017" name="Nat. Ecol. Evol.">
        <title>Scallop genome provides insights into evolution of bilaterian karyotype and development.</title>
        <authorList>
            <person name="Wang S."/>
            <person name="Zhang J."/>
            <person name="Jiao W."/>
            <person name="Li J."/>
            <person name="Xun X."/>
            <person name="Sun Y."/>
            <person name="Guo X."/>
            <person name="Huan P."/>
            <person name="Dong B."/>
            <person name="Zhang L."/>
            <person name="Hu X."/>
            <person name="Sun X."/>
            <person name="Wang J."/>
            <person name="Zhao C."/>
            <person name="Wang Y."/>
            <person name="Wang D."/>
            <person name="Huang X."/>
            <person name="Wang R."/>
            <person name="Lv J."/>
            <person name="Li Y."/>
            <person name="Zhang Z."/>
            <person name="Liu B."/>
            <person name="Lu W."/>
            <person name="Hui Y."/>
            <person name="Liang J."/>
            <person name="Zhou Z."/>
            <person name="Hou R."/>
            <person name="Li X."/>
            <person name="Liu Y."/>
            <person name="Li H."/>
            <person name="Ning X."/>
            <person name="Lin Y."/>
            <person name="Zhao L."/>
            <person name="Xing Q."/>
            <person name="Dou J."/>
            <person name="Li Y."/>
            <person name="Mao J."/>
            <person name="Guo H."/>
            <person name="Dou H."/>
            <person name="Li T."/>
            <person name="Mu C."/>
            <person name="Jiang W."/>
            <person name="Fu Q."/>
            <person name="Fu X."/>
            <person name="Miao Y."/>
            <person name="Liu J."/>
            <person name="Yu Q."/>
            <person name="Li R."/>
            <person name="Liao H."/>
            <person name="Li X."/>
            <person name="Kong Y."/>
            <person name="Jiang Z."/>
            <person name="Chourrout D."/>
            <person name="Li R."/>
            <person name="Bao Z."/>
        </authorList>
    </citation>
    <scope>NUCLEOTIDE SEQUENCE [LARGE SCALE GENOMIC DNA]</scope>
    <source>
        <strain evidence="19 20">PY_sf001</strain>
    </source>
</reference>
<keyword evidence="10" id="KW-0325">Glycoprotein</keyword>
<protein>
    <submittedName>
        <fullName evidence="19">Calsyntenin-1</fullName>
    </submittedName>
</protein>
<dbReference type="OrthoDB" id="10012272at2759"/>
<evidence type="ECO:0000259" key="18">
    <source>
        <dbReference type="PROSITE" id="PS50268"/>
    </source>
</evidence>
<feature type="compositionally biased region" description="Acidic residues" evidence="15">
    <location>
        <begin position="682"/>
        <end position="696"/>
    </location>
</feature>
<dbReference type="PROSITE" id="PS50268">
    <property type="entry name" value="CADHERIN_2"/>
    <property type="match status" value="2"/>
</dbReference>
<keyword evidence="4" id="KW-0677">Repeat</keyword>
<keyword evidence="9 16" id="KW-0472">Membrane</keyword>
<keyword evidence="2 16" id="KW-0812">Transmembrane</keyword>
<name>A0A210Q5S1_MIZYE</name>
<evidence type="ECO:0000313" key="20">
    <source>
        <dbReference type="Proteomes" id="UP000242188"/>
    </source>
</evidence>
<dbReference type="InterPro" id="IPR015919">
    <property type="entry name" value="Cadherin-like_sf"/>
</dbReference>
<dbReference type="GO" id="GO:0007156">
    <property type="term" value="P:homophilic cell adhesion via plasma membrane adhesion molecules"/>
    <property type="evidence" value="ECO:0007669"/>
    <property type="project" value="InterPro"/>
</dbReference>
<evidence type="ECO:0000256" key="4">
    <source>
        <dbReference type="ARBA" id="ARBA00022737"/>
    </source>
</evidence>
<comment type="similarity">
    <text evidence="13">Belongs to the calsyntenin family.</text>
</comment>
<dbReference type="Pfam" id="PF07953">
    <property type="entry name" value="Toxin_R_bind_N"/>
    <property type="match status" value="1"/>
</dbReference>
<evidence type="ECO:0000256" key="10">
    <source>
        <dbReference type="ARBA" id="ARBA00023180"/>
    </source>
</evidence>
<dbReference type="SUPFAM" id="SSF49899">
    <property type="entry name" value="Concanavalin A-like lectins/glucanases"/>
    <property type="match status" value="1"/>
</dbReference>
<feature type="domain" description="Cadherin" evidence="18">
    <location>
        <begin position="39"/>
        <end position="153"/>
    </location>
</feature>
<evidence type="ECO:0000256" key="6">
    <source>
        <dbReference type="ARBA" id="ARBA00022889"/>
    </source>
</evidence>
<evidence type="ECO:0000256" key="9">
    <source>
        <dbReference type="ARBA" id="ARBA00023136"/>
    </source>
</evidence>
<dbReference type="STRING" id="6573.A0A210Q5S1"/>
<evidence type="ECO:0000256" key="3">
    <source>
        <dbReference type="ARBA" id="ARBA00022729"/>
    </source>
</evidence>
<evidence type="ECO:0000256" key="14">
    <source>
        <dbReference type="PROSITE-ProRule" id="PRU00043"/>
    </source>
</evidence>